<comment type="caution">
    <text evidence="1">The sequence shown here is derived from an EMBL/GenBank/DDBJ whole genome shotgun (WGS) entry which is preliminary data.</text>
</comment>
<feature type="non-terminal residue" evidence="1">
    <location>
        <position position="71"/>
    </location>
</feature>
<dbReference type="AlphaFoldDB" id="A0AAD8A1A3"/>
<protein>
    <submittedName>
        <fullName evidence="1">Uncharacterized protein</fullName>
    </submittedName>
</protein>
<sequence>FGYPCVKFISLECGVENRCCKYQIGQKNHSFSTQNLEITALIRVPARIFSMRNQAFQGQISCFYPDALTHW</sequence>
<name>A0AAD8A1A3_DIPPU</name>
<organism evidence="1 2">
    <name type="scientific">Diploptera punctata</name>
    <name type="common">Pacific beetle cockroach</name>
    <dbReference type="NCBI Taxonomy" id="6984"/>
    <lineage>
        <taxon>Eukaryota</taxon>
        <taxon>Metazoa</taxon>
        <taxon>Ecdysozoa</taxon>
        <taxon>Arthropoda</taxon>
        <taxon>Hexapoda</taxon>
        <taxon>Insecta</taxon>
        <taxon>Pterygota</taxon>
        <taxon>Neoptera</taxon>
        <taxon>Polyneoptera</taxon>
        <taxon>Dictyoptera</taxon>
        <taxon>Blattodea</taxon>
        <taxon>Blaberoidea</taxon>
        <taxon>Blaberidae</taxon>
        <taxon>Diplopterinae</taxon>
        <taxon>Diploptera</taxon>
    </lineage>
</organism>
<evidence type="ECO:0000313" key="1">
    <source>
        <dbReference type="EMBL" id="KAJ9590527.1"/>
    </source>
</evidence>
<gene>
    <name evidence="1" type="ORF">L9F63_016429</name>
</gene>
<feature type="non-terminal residue" evidence="1">
    <location>
        <position position="1"/>
    </location>
</feature>
<reference evidence="1" key="2">
    <citation type="submission" date="2023-05" db="EMBL/GenBank/DDBJ databases">
        <authorList>
            <person name="Fouks B."/>
        </authorList>
    </citation>
    <scope>NUCLEOTIDE SEQUENCE</scope>
    <source>
        <strain evidence="1">Stay&amp;Tobe</strain>
        <tissue evidence="1">Testes</tissue>
    </source>
</reference>
<dbReference type="EMBL" id="JASPKZ010004210">
    <property type="protein sequence ID" value="KAJ9590527.1"/>
    <property type="molecule type" value="Genomic_DNA"/>
</dbReference>
<evidence type="ECO:0000313" key="2">
    <source>
        <dbReference type="Proteomes" id="UP001233999"/>
    </source>
</evidence>
<keyword evidence="2" id="KW-1185">Reference proteome</keyword>
<accession>A0AAD8A1A3</accession>
<dbReference type="Proteomes" id="UP001233999">
    <property type="component" value="Unassembled WGS sequence"/>
</dbReference>
<proteinExistence type="predicted"/>
<reference evidence="1" key="1">
    <citation type="journal article" date="2023" name="IScience">
        <title>Live-bearing cockroach genome reveals convergent evolutionary mechanisms linked to viviparity in insects and beyond.</title>
        <authorList>
            <person name="Fouks B."/>
            <person name="Harrison M.C."/>
            <person name="Mikhailova A.A."/>
            <person name="Marchal E."/>
            <person name="English S."/>
            <person name="Carruthers M."/>
            <person name="Jennings E.C."/>
            <person name="Chiamaka E.L."/>
            <person name="Frigard R.A."/>
            <person name="Pippel M."/>
            <person name="Attardo G.M."/>
            <person name="Benoit J.B."/>
            <person name="Bornberg-Bauer E."/>
            <person name="Tobe S.S."/>
        </authorList>
    </citation>
    <scope>NUCLEOTIDE SEQUENCE</scope>
    <source>
        <strain evidence="1">Stay&amp;Tobe</strain>
    </source>
</reference>